<dbReference type="PROSITE" id="PS51257">
    <property type="entry name" value="PROKAR_LIPOPROTEIN"/>
    <property type="match status" value="1"/>
</dbReference>
<comment type="caution">
    <text evidence="2">The sequence shown here is derived from an EMBL/GenBank/DDBJ whole genome shotgun (WGS) entry which is preliminary data.</text>
</comment>
<organism evidence="2 3">
    <name type="scientific">Parelaphostrongylus tenuis</name>
    <name type="common">Meningeal worm</name>
    <dbReference type="NCBI Taxonomy" id="148309"/>
    <lineage>
        <taxon>Eukaryota</taxon>
        <taxon>Metazoa</taxon>
        <taxon>Ecdysozoa</taxon>
        <taxon>Nematoda</taxon>
        <taxon>Chromadorea</taxon>
        <taxon>Rhabditida</taxon>
        <taxon>Rhabditina</taxon>
        <taxon>Rhabditomorpha</taxon>
        <taxon>Strongyloidea</taxon>
        <taxon>Metastrongylidae</taxon>
        <taxon>Parelaphostrongylus</taxon>
    </lineage>
</organism>
<evidence type="ECO:0000313" key="2">
    <source>
        <dbReference type="EMBL" id="KAJ1358195.1"/>
    </source>
</evidence>
<feature type="chain" id="PRO_5042131048" evidence="1">
    <location>
        <begin position="21"/>
        <end position="128"/>
    </location>
</feature>
<evidence type="ECO:0000313" key="3">
    <source>
        <dbReference type="Proteomes" id="UP001196413"/>
    </source>
</evidence>
<keyword evidence="1" id="KW-0732">Signal</keyword>
<dbReference type="Proteomes" id="UP001196413">
    <property type="component" value="Unassembled WGS sequence"/>
</dbReference>
<dbReference type="EMBL" id="JAHQIW010003322">
    <property type="protein sequence ID" value="KAJ1358195.1"/>
    <property type="molecule type" value="Genomic_DNA"/>
</dbReference>
<feature type="non-terminal residue" evidence="2">
    <location>
        <position position="128"/>
    </location>
</feature>
<feature type="signal peptide" evidence="1">
    <location>
        <begin position="1"/>
        <end position="20"/>
    </location>
</feature>
<name>A0AAD5QQS0_PARTN</name>
<gene>
    <name evidence="2" type="ORF">KIN20_016540</name>
</gene>
<proteinExistence type="predicted"/>
<protein>
    <submittedName>
        <fullName evidence="2">Uncharacterized protein</fullName>
    </submittedName>
</protein>
<reference evidence="2" key="1">
    <citation type="submission" date="2021-06" db="EMBL/GenBank/DDBJ databases">
        <title>Parelaphostrongylus tenuis whole genome reference sequence.</title>
        <authorList>
            <person name="Garwood T.J."/>
            <person name="Larsen P.A."/>
            <person name="Fountain-Jones N.M."/>
            <person name="Garbe J.R."/>
            <person name="Macchietto M.G."/>
            <person name="Kania S.A."/>
            <person name="Gerhold R.W."/>
            <person name="Richards J.E."/>
            <person name="Wolf T.M."/>
        </authorList>
    </citation>
    <scope>NUCLEOTIDE SEQUENCE</scope>
    <source>
        <strain evidence="2">MNPRO001-30</strain>
        <tissue evidence="2">Meninges</tissue>
    </source>
</reference>
<dbReference type="AlphaFoldDB" id="A0AAD5QQS0"/>
<evidence type="ECO:0000256" key="1">
    <source>
        <dbReference type="SAM" id="SignalP"/>
    </source>
</evidence>
<keyword evidence="3" id="KW-1185">Reference proteome</keyword>
<sequence length="128" mass="13628">MERLSVLLISLLAMVVLVLGCGVMPQGQAVTRNFTVRGFKLPTTMVFTASPSAHAQLPNGIATTSGGAKSFVSRLVMHAITAVLEQQGRSAGLPDEIISSILNQLMIQINYEPLECMTVTINPTAAMQ</sequence>
<accession>A0AAD5QQS0</accession>